<reference evidence="2" key="1">
    <citation type="journal article" date="2011" name="PLoS ONE">
        <title>Identification of Hyaloperonospora arabidopsidis Transcript Sequences Expressed during Infection Reveals Isolate-Specific Effectors.</title>
        <authorList>
            <person name="Cabral A."/>
            <person name="Stassen J.H."/>
            <person name="Seidl M.F."/>
            <person name="Bautor J."/>
            <person name="Parker J.E."/>
            <person name="Van den Ackerveken G."/>
        </authorList>
    </citation>
    <scope>NUCLEOTIDE SEQUENCE</scope>
    <source>
        <strain evidence="2">Waco9</strain>
    </source>
</reference>
<organism evidence="2">
    <name type="scientific">Hyaloperonospora arabidopsidis</name>
    <name type="common">Peronospora arabidopsidis</name>
    <dbReference type="NCBI Taxonomy" id="272952"/>
    <lineage>
        <taxon>Eukaryota</taxon>
        <taxon>Sar</taxon>
        <taxon>Stramenopiles</taxon>
        <taxon>Oomycota</taxon>
        <taxon>Peronosporomycetes</taxon>
        <taxon>Peronosporales</taxon>
        <taxon>Peronosporaceae</taxon>
        <taxon>Hyaloperonospora</taxon>
    </lineage>
</organism>
<name>F6MEZ5_HYAAB</name>
<proteinExistence type="evidence at transcript level"/>
<sequence>MQSILWFALIASVVFLVLVDLASGLNGLETLSSGADVDELTTATRLLRAAHLDRKLSEERAFISGESIGSWWTKVTEWLRVKFELIIAYIKQLRVKSNDVKDDAATNDAAHAKDDAAANKAARAKDDASRATYEAARANYEAARAYDDATRAQDVAALEAARAIEATDIAAYTGANAEYEQSMLLDGFVKTIDLHNEKNAPIMTRLNKSLDEAKKSSTFREIADGVNESKVALVVHEKQDGYLLWILHLKWAVEAKSPKDVVERILKDLGTHDVPHLQERAEQVKKAYTIFLLYVERMSRATHPK</sequence>
<feature type="signal peptide" evidence="1">
    <location>
        <begin position="1"/>
        <end position="24"/>
    </location>
</feature>
<evidence type="ECO:0000256" key="1">
    <source>
        <dbReference type="SAM" id="SignalP"/>
    </source>
</evidence>
<accession>F6MEZ5</accession>
<evidence type="ECO:0000313" key="2">
    <source>
        <dbReference type="EMBL" id="AEF57437.1"/>
    </source>
</evidence>
<dbReference type="EMBL" id="JF800122">
    <property type="protein sequence ID" value="AEF57437.1"/>
    <property type="molecule type" value="mRNA"/>
</dbReference>
<dbReference type="VEuPathDB" id="FungiDB:HpaG807613"/>
<protein>
    <submittedName>
        <fullName evidence="2">RXLR effector</fullName>
    </submittedName>
</protein>
<dbReference type="AlphaFoldDB" id="F6MEZ5"/>
<keyword evidence="1" id="KW-0732">Signal</keyword>
<feature type="chain" id="PRO_5003338727" evidence="1">
    <location>
        <begin position="25"/>
        <end position="305"/>
    </location>
</feature>